<comment type="similarity">
    <text evidence="14">Belongs to the MurCDEF family.</text>
</comment>
<feature type="domain" description="Mur ligase C-terminal" evidence="16">
    <location>
        <begin position="334"/>
        <end position="494"/>
    </location>
</feature>
<dbReference type="Pfam" id="PF08245">
    <property type="entry name" value="Mur_ligase_M"/>
    <property type="match status" value="1"/>
</dbReference>
<dbReference type="PANTHER" id="PTHR43445:SF3">
    <property type="entry name" value="UDP-N-ACETYLMURAMATE--L-ALANINE LIGASE"/>
    <property type="match status" value="1"/>
</dbReference>
<keyword evidence="8 14" id="KW-0067">ATP-binding</keyword>
<keyword evidence="5 14" id="KW-0436">Ligase</keyword>
<dbReference type="HAMAP" id="MF_00046">
    <property type="entry name" value="MurC"/>
    <property type="match status" value="1"/>
</dbReference>
<evidence type="ECO:0000256" key="7">
    <source>
        <dbReference type="ARBA" id="ARBA00022741"/>
    </source>
</evidence>
<evidence type="ECO:0000256" key="3">
    <source>
        <dbReference type="ARBA" id="ARBA00012211"/>
    </source>
</evidence>
<evidence type="ECO:0000313" key="18">
    <source>
        <dbReference type="EMBL" id="SLM19653.1"/>
    </source>
</evidence>
<name>A0A3P3XUQ8_9SPIR</name>
<dbReference type="SUPFAM" id="SSF53623">
    <property type="entry name" value="MurD-like peptide ligases, catalytic domain"/>
    <property type="match status" value="1"/>
</dbReference>
<dbReference type="GO" id="GO:0008360">
    <property type="term" value="P:regulation of cell shape"/>
    <property type="evidence" value="ECO:0007669"/>
    <property type="project" value="UniProtKB-KW"/>
</dbReference>
<evidence type="ECO:0000256" key="4">
    <source>
        <dbReference type="ARBA" id="ARBA00022490"/>
    </source>
</evidence>
<comment type="function">
    <text evidence="14">Cell wall formation.</text>
</comment>
<dbReference type="GO" id="GO:0051301">
    <property type="term" value="P:cell division"/>
    <property type="evidence" value="ECO:0007669"/>
    <property type="project" value="UniProtKB-KW"/>
</dbReference>
<dbReference type="InterPro" id="IPR013221">
    <property type="entry name" value="Mur_ligase_cen"/>
</dbReference>
<evidence type="ECO:0000256" key="2">
    <source>
        <dbReference type="ARBA" id="ARBA00004752"/>
    </source>
</evidence>
<dbReference type="Gene3D" id="3.40.50.720">
    <property type="entry name" value="NAD(P)-binding Rossmann-like Domain"/>
    <property type="match status" value="1"/>
</dbReference>
<dbReference type="AlphaFoldDB" id="A0A3P3XUQ8"/>
<reference evidence="18" key="1">
    <citation type="submission" date="2017-02" db="EMBL/GenBank/DDBJ databases">
        <authorList>
            <person name="Regsiter A."/>
            <person name="William W."/>
        </authorList>
    </citation>
    <scope>NUCLEOTIDE SEQUENCE</scope>
    <source>
        <strain evidence="18">BdmA 4</strain>
    </source>
</reference>
<evidence type="ECO:0000256" key="12">
    <source>
        <dbReference type="ARBA" id="ARBA00023316"/>
    </source>
</evidence>
<evidence type="ECO:0000259" key="15">
    <source>
        <dbReference type="Pfam" id="PF01225"/>
    </source>
</evidence>
<evidence type="ECO:0000256" key="6">
    <source>
        <dbReference type="ARBA" id="ARBA00022618"/>
    </source>
</evidence>
<dbReference type="NCBIfam" id="TIGR01082">
    <property type="entry name" value="murC"/>
    <property type="match status" value="1"/>
</dbReference>
<dbReference type="GO" id="GO:0005524">
    <property type="term" value="F:ATP binding"/>
    <property type="evidence" value="ECO:0007669"/>
    <property type="project" value="UniProtKB-UniRule"/>
</dbReference>
<comment type="pathway">
    <text evidence="2 14">Cell wall biogenesis; peptidoglycan biosynthesis.</text>
</comment>
<organism evidence="18">
    <name type="scientific">uncultured spirochete</name>
    <dbReference type="NCBI Taxonomy" id="156406"/>
    <lineage>
        <taxon>Bacteria</taxon>
        <taxon>Pseudomonadati</taxon>
        <taxon>Spirochaetota</taxon>
        <taxon>Spirochaetia</taxon>
        <taxon>Spirochaetales</taxon>
        <taxon>environmental samples</taxon>
    </lineage>
</organism>
<sequence length="524" mass="57953">METIEFPGILDGLHIHLVGAKGTGMTALAEILHRRGAFLTGSDVADVFYTDSILHSLNIQLFENFEAQHLPRNTDLVIYSAAYSREANPELRAAVQRNIPIFSYPQALGALSLHSRSAGIAGVHGKTTTTALAGLLMEALSMPATVLAGSAISNFNGRCTLIQGNTYFIAETCEYRKHFLNFKPSWIVLTSVESDHQDYFPTYESIRDAFVEYVLTLPAGGVLIFCADQKGAVEVADIVLQKRKDIQFVEYGFLAKGKYKIQDFQISAGKNTFVVGDAPVPIELHVPGRHLVLDAVAAIALADSLFEAETSRTFGAGEWRKIAVALSLFRGSKRRSEIIGEFENILILDDYGHHPTAIKTTIEGIKKFWPHRRLVVDFMSHTYSRTIALQDDFVESLDEADSIVMHKIYSSAREQPIRGFDGRALFQKLCERRPELIPIEIVPASKENASANPKNAPLKPNKGFAAYSEEPMDARDTLLEILQAGDIFLTMGAGDNWKLGKAIAEKLCESHTSQQSKKTEEQHP</sequence>
<dbReference type="InterPro" id="IPR036565">
    <property type="entry name" value="Mur-like_cat_sf"/>
</dbReference>
<keyword evidence="6 14" id="KW-0132">Cell division</keyword>
<dbReference type="GO" id="GO:0005737">
    <property type="term" value="C:cytoplasm"/>
    <property type="evidence" value="ECO:0007669"/>
    <property type="project" value="UniProtKB-SubCell"/>
</dbReference>
<dbReference type="PANTHER" id="PTHR43445">
    <property type="entry name" value="UDP-N-ACETYLMURAMATE--L-ALANINE LIGASE-RELATED"/>
    <property type="match status" value="1"/>
</dbReference>
<dbReference type="GO" id="GO:0009252">
    <property type="term" value="P:peptidoglycan biosynthetic process"/>
    <property type="evidence" value="ECO:0007669"/>
    <property type="project" value="UniProtKB-UniRule"/>
</dbReference>
<comment type="subcellular location">
    <subcellularLocation>
        <location evidence="1 14">Cytoplasm</location>
    </subcellularLocation>
</comment>
<dbReference type="Pfam" id="PF01225">
    <property type="entry name" value="Mur_ligase"/>
    <property type="match status" value="1"/>
</dbReference>
<dbReference type="InterPro" id="IPR004101">
    <property type="entry name" value="Mur_ligase_C"/>
</dbReference>
<dbReference type="SUPFAM" id="SSF51984">
    <property type="entry name" value="MurCD N-terminal domain"/>
    <property type="match status" value="1"/>
</dbReference>
<evidence type="ECO:0000256" key="14">
    <source>
        <dbReference type="HAMAP-Rule" id="MF_00046"/>
    </source>
</evidence>
<keyword evidence="10 14" id="KW-0573">Peptidoglycan synthesis</keyword>
<keyword evidence="11 14" id="KW-0131">Cell cycle</keyword>
<dbReference type="Gene3D" id="3.40.1190.10">
    <property type="entry name" value="Mur-like, catalytic domain"/>
    <property type="match status" value="1"/>
</dbReference>
<evidence type="ECO:0000256" key="5">
    <source>
        <dbReference type="ARBA" id="ARBA00022598"/>
    </source>
</evidence>
<dbReference type="GO" id="GO:0071555">
    <property type="term" value="P:cell wall organization"/>
    <property type="evidence" value="ECO:0007669"/>
    <property type="project" value="UniProtKB-KW"/>
</dbReference>
<keyword evidence="7 14" id="KW-0547">Nucleotide-binding</keyword>
<dbReference type="InterPro" id="IPR000713">
    <property type="entry name" value="Mur_ligase_N"/>
</dbReference>
<dbReference type="GO" id="GO:0008763">
    <property type="term" value="F:UDP-N-acetylmuramate-L-alanine ligase activity"/>
    <property type="evidence" value="ECO:0007669"/>
    <property type="project" value="UniProtKB-UniRule"/>
</dbReference>
<keyword evidence="12 14" id="KW-0961">Cell wall biogenesis/degradation</keyword>
<feature type="domain" description="Mur ligase N-terminal catalytic" evidence="15">
    <location>
        <begin position="14"/>
        <end position="114"/>
    </location>
</feature>
<evidence type="ECO:0000256" key="13">
    <source>
        <dbReference type="ARBA" id="ARBA00047833"/>
    </source>
</evidence>
<comment type="catalytic activity">
    <reaction evidence="13 14">
        <text>UDP-N-acetyl-alpha-D-muramate + L-alanine + ATP = UDP-N-acetyl-alpha-D-muramoyl-L-alanine + ADP + phosphate + H(+)</text>
        <dbReference type="Rhea" id="RHEA:23372"/>
        <dbReference type="ChEBI" id="CHEBI:15378"/>
        <dbReference type="ChEBI" id="CHEBI:30616"/>
        <dbReference type="ChEBI" id="CHEBI:43474"/>
        <dbReference type="ChEBI" id="CHEBI:57972"/>
        <dbReference type="ChEBI" id="CHEBI:70757"/>
        <dbReference type="ChEBI" id="CHEBI:83898"/>
        <dbReference type="ChEBI" id="CHEBI:456216"/>
        <dbReference type="EC" id="6.3.2.8"/>
    </reaction>
</comment>
<evidence type="ECO:0000256" key="8">
    <source>
        <dbReference type="ARBA" id="ARBA00022840"/>
    </source>
</evidence>
<feature type="binding site" evidence="14">
    <location>
        <begin position="122"/>
        <end position="128"/>
    </location>
    <ligand>
        <name>ATP</name>
        <dbReference type="ChEBI" id="CHEBI:30616"/>
    </ligand>
</feature>
<feature type="domain" description="Mur ligase central" evidence="17">
    <location>
        <begin position="120"/>
        <end position="302"/>
    </location>
</feature>
<dbReference type="SUPFAM" id="SSF53244">
    <property type="entry name" value="MurD-like peptide ligases, peptide-binding domain"/>
    <property type="match status" value="1"/>
</dbReference>
<keyword evidence="9 14" id="KW-0133">Cell shape</keyword>
<evidence type="ECO:0000256" key="9">
    <source>
        <dbReference type="ARBA" id="ARBA00022960"/>
    </source>
</evidence>
<dbReference type="EMBL" id="FWDO01000007">
    <property type="protein sequence ID" value="SLM19653.1"/>
    <property type="molecule type" value="Genomic_DNA"/>
</dbReference>
<evidence type="ECO:0000256" key="10">
    <source>
        <dbReference type="ARBA" id="ARBA00022984"/>
    </source>
</evidence>
<protein>
    <recommendedName>
        <fullName evidence="3 14">UDP-N-acetylmuramate--L-alanine ligase</fullName>
        <ecNumber evidence="3 14">6.3.2.8</ecNumber>
    </recommendedName>
    <alternativeName>
        <fullName evidence="14">UDP-N-acetylmuramoyl-L-alanine synthetase</fullName>
    </alternativeName>
</protein>
<dbReference type="EC" id="6.3.2.8" evidence="3 14"/>
<dbReference type="InterPro" id="IPR050061">
    <property type="entry name" value="MurCDEF_pg_biosynth"/>
</dbReference>
<accession>A0A3P3XUQ8</accession>
<dbReference type="InterPro" id="IPR036615">
    <property type="entry name" value="Mur_ligase_C_dom_sf"/>
</dbReference>
<dbReference type="UniPathway" id="UPA00219"/>
<evidence type="ECO:0000259" key="16">
    <source>
        <dbReference type="Pfam" id="PF02875"/>
    </source>
</evidence>
<proteinExistence type="inferred from homology"/>
<dbReference type="Pfam" id="PF02875">
    <property type="entry name" value="Mur_ligase_C"/>
    <property type="match status" value="1"/>
</dbReference>
<keyword evidence="4 14" id="KW-0963">Cytoplasm</keyword>
<evidence type="ECO:0000256" key="11">
    <source>
        <dbReference type="ARBA" id="ARBA00023306"/>
    </source>
</evidence>
<gene>
    <name evidence="14 18" type="primary">murC</name>
    <name evidence="18" type="ORF">SPIRO4BDMA_70075</name>
</gene>
<dbReference type="InterPro" id="IPR005758">
    <property type="entry name" value="UDP-N-AcMur_Ala_ligase_MurC"/>
</dbReference>
<dbReference type="Gene3D" id="3.90.190.20">
    <property type="entry name" value="Mur ligase, C-terminal domain"/>
    <property type="match status" value="1"/>
</dbReference>
<evidence type="ECO:0000256" key="1">
    <source>
        <dbReference type="ARBA" id="ARBA00004496"/>
    </source>
</evidence>
<evidence type="ECO:0000259" key="17">
    <source>
        <dbReference type="Pfam" id="PF08245"/>
    </source>
</evidence>